<evidence type="ECO:0008006" key="3">
    <source>
        <dbReference type="Google" id="ProtNLM"/>
    </source>
</evidence>
<name>A0A137ZST1_9ACTN</name>
<dbReference type="InterPro" id="IPR045864">
    <property type="entry name" value="aa-tRNA-synth_II/BPL/LPL"/>
</dbReference>
<dbReference type="Proteomes" id="UP000070409">
    <property type="component" value="Unassembled WGS sequence"/>
</dbReference>
<accession>A0A137ZST1</accession>
<organism evidence="1 2">
    <name type="scientific">Tsukamurella pseudospumae</name>
    <dbReference type="NCBI Taxonomy" id="239498"/>
    <lineage>
        <taxon>Bacteria</taxon>
        <taxon>Bacillati</taxon>
        <taxon>Actinomycetota</taxon>
        <taxon>Actinomycetes</taxon>
        <taxon>Mycobacteriales</taxon>
        <taxon>Tsukamurellaceae</taxon>
        <taxon>Tsukamurella</taxon>
    </lineage>
</organism>
<sequence>MTRAATARVVDFTELYSRQQGFRASLFDAGLLIPTGVDGVYGHGAEFTELTSAIDALVAAAVREVHGGAATVLSFPPVMPREVLDRTDYIASFPQLAGAVSTYTGGDAEHRLLLAGRAAGHDWGGHFRASDVALVPSACHSVYPTLTGELPRDGAWIDVSGHCYRREPSIDPARMQAFRMREIVRVGSDRAAVAHRDTWAARAADLLAELDLRVQRAPATDPFFGRGGRMLAASQSADNLKTELLVPLYGDDMPGVAVASSNYHRDHFGVHFDITTVDGAPAHSACLGFGIERIALALLAAHGLDRRSWPNAVNAQL</sequence>
<dbReference type="Gene3D" id="3.30.930.10">
    <property type="entry name" value="Bira Bifunctional Protein, Domain 2"/>
    <property type="match status" value="1"/>
</dbReference>
<keyword evidence="2" id="KW-1185">Reference proteome</keyword>
<evidence type="ECO:0000313" key="1">
    <source>
        <dbReference type="EMBL" id="KXP01252.1"/>
    </source>
</evidence>
<dbReference type="NCBIfam" id="NF005479">
    <property type="entry name" value="PRK07080.1"/>
    <property type="match status" value="1"/>
</dbReference>
<comment type="caution">
    <text evidence="1">The sequence shown here is derived from an EMBL/GenBank/DDBJ whole genome shotgun (WGS) entry which is preliminary data.</text>
</comment>
<dbReference type="SUPFAM" id="SSF55681">
    <property type="entry name" value="Class II aaRS and biotin synthetases"/>
    <property type="match status" value="1"/>
</dbReference>
<proteinExistence type="predicted"/>
<reference evidence="1 2" key="1">
    <citation type="submission" date="2016-02" db="EMBL/GenBank/DDBJ databases">
        <authorList>
            <person name="Teng J.L."/>
            <person name="Tang Y."/>
            <person name="Huang Y."/>
            <person name="Guo F."/>
            <person name="Wei W."/>
            <person name="Chen J.H."/>
            <person name="Wong S.Y."/>
            <person name="Lau S.K."/>
            <person name="Woo P.C."/>
        </authorList>
    </citation>
    <scope>NUCLEOTIDE SEQUENCE [LARGE SCALE GENOMIC DNA]</scope>
    <source>
        <strain evidence="1 2">JCM 13375</strain>
    </source>
</reference>
<dbReference type="RefSeq" id="WP_068743168.1">
    <property type="nucleotide sequence ID" value="NZ_LSRE01000001.1"/>
</dbReference>
<dbReference type="EMBL" id="LSRE01000001">
    <property type="protein sequence ID" value="KXP01252.1"/>
    <property type="molecule type" value="Genomic_DNA"/>
</dbReference>
<gene>
    <name evidence="1" type="ORF">AXK61_00055</name>
</gene>
<evidence type="ECO:0000313" key="2">
    <source>
        <dbReference type="Proteomes" id="UP000070409"/>
    </source>
</evidence>
<protein>
    <recommendedName>
        <fullName evidence="3">Aminoacyl-transfer RNA synthetases class-II family profile domain-containing protein</fullName>
    </recommendedName>
</protein>